<evidence type="ECO:0000256" key="1">
    <source>
        <dbReference type="ARBA" id="ARBA00023015"/>
    </source>
</evidence>
<dbReference type="PANTHER" id="PTHR43537:SF5">
    <property type="entry name" value="UXU OPERON TRANSCRIPTIONAL REGULATOR"/>
    <property type="match status" value="1"/>
</dbReference>
<comment type="caution">
    <text evidence="5">The sequence shown here is derived from an EMBL/GenBank/DDBJ whole genome shotgun (WGS) entry which is preliminary data.</text>
</comment>
<keyword evidence="2" id="KW-0238">DNA-binding</keyword>
<gene>
    <name evidence="5" type="ORF">GCM10009765_07980</name>
</gene>
<dbReference type="Gene3D" id="1.20.120.530">
    <property type="entry name" value="GntR ligand-binding domain-like"/>
    <property type="match status" value="1"/>
</dbReference>
<proteinExistence type="predicted"/>
<dbReference type="InterPro" id="IPR008920">
    <property type="entry name" value="TF_FadR/GntR_C"/>
</dbReference>
<dbReference type="InterPro" id="IPR036388">
    <property type="entry name" value="WH-like_DNA-bd_sf"/>
</dbReference>
<dbReference type="Gene3D" id="1.10.10.10">
    <property type="entry name" value="Winged helix-like DNA-binding domain superfamily/Winged helix DNA-binding domain"/>
    <property type="match status" value="1"/>
</dbReference>
<evidence type="ECO:0000313" key="6">
    <source>
        <dbReference type="Proteomes" id="UP001500618"/>
    </source>
</evidence>
<evidence type="ECO:0000256" key="3">
    <source>
        <dbReference type="ARBA" id="ARBA00023163"/>
    </source>
</evidence>
<dbReference type="EMBL" id="BAAANY010000002">
    <property type="protein sequence ID" value="GAA1660924.1"/>
    <property type="molecule type" value="Genomic_DNA"/>
</dbReference>
<keyword evidence="3" id="KW-0804">Transcription</keyword>
<evidence type="ECO:0000256" key="2">
    <source>
        <dbReference type="ARBA" id="ARBA00023125"/>
    </source>
</evidence>
<dbReference type="Pfam" id="PF00392">
    <property type="entry name" value="GntR"/>
    <property type="match status" value="1"/>
</dbReference>
<keyword evidence="1" id="KW-0805">Transcription regulation</keyword>
<accession>A0ABN2FWS6</accession>
<dbReference type="PROSITE" id="PS50949">
    <property type="entry name" value="HTH_GNTR"/>
    <property type="match status" value="1"/>
</dbReference>
<dbReference type="Pfam" id="PF07729">
    <property type="entry name" value="FCD"/>
    <property type="match status" value="1"/>
</dbReference>
<keyword evidence="6" id="KW-1185">Reference proteome</keyword>
<protein>
    <submittedName>
        <fullName evidence="5">GntR family transcriptional regulator</fullName>
    </submittedName>
</protein>
<dbReference type="InterPro" id="IPR011711">
    <property type="entry name" value="GntR_C"/>
</dbReference>
<dbReference type="SUPFAM" id="SSF46785">
    <property type="entry name" value="Winged helix' DNA-binding domain"/>
    <property type="match status" value="1"/>
</dbReference>
<organism evidence="5 6">
    <name type="scientific">Fodinicola feengrottensis</name>
    <dbReference type="NCBI Taxonomy" id="435914"/>
    <lineage>
        <taxon>Bacteria</taxon>
        <taxon>Bacillati</taxon>
        <taxon>Actinomycetota</taxon>
        <taxon>Actinomycetes</taxon>
        <taxon>Mycobacteriales</taxon>
        <taxon>Fodinicola</taxon>
    </lineage>
</organism>
<dbReference type="RefSeq" id="WP_163567341.1">
    <property type="nucleotide sequence ID" value="NZ_BAAANY010000002.1"/>
</dbReference>
<dbReference type="SMART" id="SM00895">
    <property type="entry name" value="FCD"/>
    <property type="match status" value="1"/>
</dbReference>
<dbReference type="Proteomes" id="UP001500618">
    <property type="component" value="Unassembled WGS sequence"/>
</dbReference>
<dbReference type="SMART" id="SM00345">
    <property type="entry name" value="HTH_GNTR"/>
    <property type="match status" value="1"/>
</dbReference>
<dbReference type="SUPFAM" id="SSF48008">
    <property type="entry name" value="GntR ligand-binding domain-like"/>
    <property type="match status" value="1"/>
</dbReference>
<evidence type="ECO:0000259" key="4">
    <source>
        <dbReference type="PROSITE" id="PS50949"/>
    </source>
</evidence>
<sequence length="212" mass="23201">MSALQVTSTTDALVAELRGQILGGQLRPGEPIPEIALAQRYEVARPTVRAALQTLVNRGLLVREHGRSARVPVLSVADVDDLYFMRTPLELLTVSTLAERGIDAMAADRMLARLAAMGPQASWAQRVQAHTDFHIALVDAVGSPRLSRLYAVVHEEMQLCLAQLQSTYPAPTALIDEHRQLLAAIRSGDPEVARTEMLAHMRRARDAFAATH</sequence>
<dbReference type="InterPro" id="IPR036390">
    <property type="entry name" value="WH_DNA-bd_sf"/>
</dbReference>
<dbReference type="CDD" id="cd07377">
    <property type="entry name" value="WHTH_GntR"/>
    <property type="match status" value="1"/>
</dbReference>
<evidence type="ECO:0000313" key="5">
    <source>
        <dbReference type="EMBL" id="GAA1660924.1"/>
    </source>
</evidence>
<dbReference type="PANTHER" id="PTHR43537">
    <property type="entry name" value="TRANSCRIPTIONAL REGULATOR, GNTR FAMILY"/>
    <property type="match status" value="1"/>
</dbReference>
<dbReference type="InterPro" id="IPR000524">
    <property type="entry name" value="Tscrpt_reg_HTH_GntR"/>
</dbReference>
<feature type="domain" description="HTH gntR-type" evidence="4">
    <location>
        <begin position="7"/>
        <end position="74"/>
    </location>
</feature>
<name>A0ABN2FWS6_9ACTN</name>
<reference evidence="5 6" key="1">
    <citation type="journal article" date="2019" name="Int. J. Syst. Evol. Microbiol.">
        <title>The Global Catalogue of Microorganisms (GCM) 10K type strain sequencing project: providing services to taxonomists for standard genome sequencing and annotation.</title>
        <authorList>
            <consortium name="The Broad Institute Genomics Platform"/>
            <consortium name="The Broad Institute Genome Sequencing Center for Infectious Disease"/>
            <person name="Wu L."/>
            <person name="Ma J."/>
        </authorList>
    </citation>
    <scope>NUCLEOTIDE SEQUENCE [LARGE SCALE GENOMIC DNA]</scope>
    <source>
        <strain evidence="5 6">JCM 14718</strain>
    </source>
</reference>